<dbReference type="InterPro" id="IPR004312">
    <property type="entry name" value="ATHILA_Orf1_C"/>
</dbReference>
<accession>Q0WLV8</accession>
<organism evidence="2">
    <name type="scientific">Arabidopsis thaliana</name>
    <name type="common">Mouse-ear cress</name>
    <dbReference type="NCBI Taxonomy" id="3702"/>
    <lineage>
        <taxon>Eukaryota</taxon>
        <taxon>Viridiplantae</taxon>
        <taxon>Streptophyta</taxon>
        <taxon>Embryophyta</taxon>
        <taxon>Tracheophyta</taxon>
        <taxon>Spermatophyta</taxon>
        <taxon>Magnoliopsida</taxon>
        <taxon>eudicotyledons</taxon>
        <taxon>Gunneridae</taxon>
        <taxon>Pentapetalae</taxon>
        <taxon>rosids</taxon>
        <taxon>malvids</taxon>
        <taxon>Brassicales</taxon>
        <taxon>Brassicaceae</taxon>
        <taxon>Camelineae</taxon>
        <taxon>Arabidopsis</taxon>
    </lineage>
</organism>
<evidence type="ECO:0000259" key="1">
    <source>
        <dbReference type="Pfam" id="PF03078"/>
    </source>
</evidence>
<reference evidence="2" key="1">
    <citation type="submission" date="2006-07" db="EMBL/GenBank/DDBJ databases">
        <title>Large-scale analysis of RIKEN Arabidopsis full-length (RAFL) cDNAs.</title>
        <authorList>
            <person name="Totoki Y."/>
            <person name="Seki M."/>
            <person name="Ishida J."/>
            <person name="Nakajima M."/>
            <person name="Enju A."/>
            <person name="Morosawa T."/>
            <person name="Kamiya A."/>
            <person name="Narusaka M."/>
            <person name="Shin-i T."/>
            <person name="Nakagawa M."/>
            <person name="Sakamoto N."/>
            <person name="Oishi K."/>
            <person name="Kohara Y."/>
            <person name="Kobayashi M."/>
            <person name="Toyoda A."/>
            <person name="Sakaki Y."/>
            <person name="Sakurai T."/>
            <person name="Iida K."/>
            <person name="Akiyama K."/>
            <person name="Satou M."/>
            <person name="Toyoda T."/>
            <person name="Konagaya A."/>
            <person name="Carninci P."/>
            <person name="Kawai J."/>
            <person name="Hayashizaki Y."/>
            <person name="Shinozaki K."/>
        </authorList>
    </citation>
    <scope>NUCLEOTIDE SEQUENCE</scope>
</reference>
<sequence length="115" mass="13338">MKKHLLKKRFLRKRLRSSGMIHQPLLGEETGLGGRESQPSEYYQYLKELKFEGTRYPHKETMQELGICGDVEYLMELANLATFMSCQCGGYKEESCQLFATLKVHFCLGEDSRHV</sequence>
<dbReference type="Pfam" id="PF03078">
    <property type="entry name" value="ATHILA"/>
    <property type="match status" value="1"/>
</dbReference>
<feature type="domain" description="Arabidopsis retrotransposon Orf1 C-terminal" evidence="1">
    <location>
        <begin position="35"/>
        <end position="107"/>
    </location>
</feature>
<dbReference type="EMBL" id="AK230079">
    <property type="protein sequence ID" value="BAF01899.1"/>
    <property type="molecule type" value="mRNA"/>
</dbReference>
<evidence type="ECO:0000313" key="2">
    <source>
        <dbReference type="EMBL" id="BAF01899.1"/>
    </source>
</evidence>
<name>Q0WLV8_ARATH</name>
<protein>
    <recommendedName>
        <fullName evidence="1">Arabidopsis retrotransposon Orf1 C-terminal domain-containing protein</fullName>
    </recommendedName>
</protein>
<dbReference type="AlphaFoldDB" id="Q0WLV8"/>
<proteinExistence type="evidence at transcript level"/>